<name>A0AAU9CVT2_9BACT</name>
<sequence>MRIFYLIILSLVSTSITLAQTAGPPEKNASYWEGTIQGGDVVPVNDFVEGKNSSNRPIRYFLAGFAEWGRQSSGKQAWEQSFNYPFFGFGVWGNTYFNTEAGPAFSTYGVFGTTIYRGEGWRIGYRFRLGLAYVPHYYDPEKYPYNIFTASFVNFFFNAGLEYQVDLGDKLDLVTSLALTHYSNGRASVPDTGNNTLGLGVGLRYFPKKKLPRYYHHNLPNYDKSASWTYKVLASTRQVESGDSLNQSSGEHYLLLGLSGYWSKKISRHASLGVGLGVTYDGTVGAPVFGKIREEKPTIGEQILIDIHAGYVVTVWKISLAIQPGFYVYKSQLAEDKPILYQRVGLRYHATKRGFAYVALRAMEFSAADFIEWGIGLKFHHKKKSDHNK</sequence>
<dbReference type="Proteomes" id="UP001348817">
    <property type="component" value="Chromosome"/>
</dbReference>
<keyword evidence="3" id="KW-1185">Reference proteome</keyword>
<evidence type="ECO:0000256" key="1">
    <source>
        <dbReference type="SAM" id="SignalP"/>
    </source>
</evidence>
<proteinExistence type="predicted"/>
<evidence type="ECO:0000313" key="2">
    <source>
        <dbReference type="EMBL" id="BDD10599.1"/>
    </source>
</evidence>
<organism evidence="2 3">
    <name type="scientific">Fulvitalea axinellae</name>
    <dbReference type="NCBI Taxonomy" id="1182444"/>
    <lineage>
        <taxon>Bacteria</taxon>
        <taxon>Pseudomonadati</taxon>
        <taxon>Bacteroidota</taxon>
        <taxon>Cytophagia</taxon>
        <taxon>Cytophagales</taxon>
        <taxon>Persicobacteraceae</taxon>
        <taxon>Fulvitalea</taxon>
    </lineage>
</organism>
<accession>A0AAU9CVT2</accession>
<dbReference type="Gene3D" id="2.40.160.20">
    <property type="match status" value="1"/>
</dbReference>
<evidence type="ECO:0000313" key="3">
    <source>
        <dbReference type="Proteomes" id="UP001348817"/>
    </source>
</evidence>
<protein>
    <recommendedName>
        <fullName evidence="4">Acyloxyacyl hydrolase</fullName>
    </recommendedName>
</protein>
<evidence type="ECO:0008006" key="4">
    <source>
        <dbReference type="Google" id="ProtNLM"/>
    </source>
</evidence>
<reference evidence="2 3" key="1">
    <citation type="submission" date="2021-12" db="EMBL/GenBank/DDBJ databases">
        <title>Genome sequencing of bacteria with rrn-lacking chromosome and rrn-plasmid.</title>
        <authorList>
            <person name="Anda M."/>
            <person name="Iwasaki W."/>
        </authorList>
    </citation>
    <scope>NUCLEOTIDE SEQUENCE [LARGE SCALE GENOMIC DNA]</scope>
    <source>
        <strain evidence="2 3">DSM 100852</strain>
    </source>
</reference>
<gene>
    <name evidence="2" type="ORF">FUAX_30310</name>
</gene>
<dbReference type="KEGG" id="fax:FUAX_30310"/>
<feature type="chain" id="PRO_5043953126" description="Acyloxyacyl hydrolase" evidence="1">
    <location>
        <begin position="22"/>
        <end position="389"/>
    </location>
</feature>
<keyword evidence="1" id="KW-0732">Signal</keyword>
<dbReference type="EMBL" id="AP025314">
    <property type="protein sequence ID" value="BDD10599.1"/>
    <property type="molecule type" value="Genomic_DNA"/>
</dbReference>
<dbReference type="RefSeq" id="WP_338392143.1">
    <property type="nucleotide sequence ID" value="NZ_AP025314.1"/>
</dbReference>
<feature type="signal peptide" evidence="1">
    <location>
        <begin position="1"/>
        <end position="21"/>
    </location>
</feature>
<dbReference type="AlphaFoldDB" id="A0AAU9CVT2"/>